<sequence length="57" mass="6286">MKTNQQLGIGTTGGTLLSVIGQLGVYDMLRTALLAAIGAVVSFIVTWLLQRLWRRRQ</sequence>
<keyword evidence="1" id="KW-0812">Transmembrane</keyword>
<feature type="transmembrane region" description="Helical" evidence="1">
    <location>
        <begin position="7"/>
        <end position="26"/>
    </location>
</feature>
<evidence type="ECO:0000313" key="3">
    <source>
        <dbReference type="Proteomes" id="UP000597338"/>
    </source>
</evidence>
<keyword evidence="1" id="KW-1133">Transmembrane helix</keyword>
<proteinExistence type="predicted"/>
<gene>
    <name evidence="2" type="ORF">GCM10011386_26440</name>
</gene>
<accession>A0ABQ1M5F6</accession>
<comment type="caution">
    <text evidence="2">The sequence shown here is derived from an EMBL/GenBank/DDBJ whole genome shotgun (WGS) entry which is preliminary data.</text>
</comment>
<reference evidence="3" key="1">
    <citation type="journal article" date="2019" name="Int. J. Syst. Evol. Microbiol.">
        <title>The Global Catalogue of Microorganisms (GCM) 10K type strain sequencing project: providing services to taxonomists for standard genome sequencing and annotation.</title>
        <authorList>
            <consortium name="The Broad Institute Genomics Platform"/>
            <consortium name="The Broad Institute Genome Sequencing Center for Infectious Disease"/>
            <person name="Wu L."/>
            <person name="Ma J."/>
        </authorList>
    </citation>
    <scope>NUCLEOTIDE SEQUENCE [LARGE SCALE GENOMIC DNA]</scope>
    <source>
        <strain evidence="3">CGMCC 1.15342</strain>
    </source>
</reference>
<evidence type="ECO:0000313" key="2">
    <source>
        <dbReference type="EMBL" id="GGC33038.1"/>
    </source>
</evidence>
<protein>
    <recommendedName>
        <fullName evidence="4">Holin</fullName>
    </recommendedName>
</protein>
<dbReference type="RefSeq" id="WP_188751831.1">
    <property type="nucleotide sequence ID" value="NZ_BMIK01000009.1"/>
</dbReference>
<keyword evidence="1" id="KW-0472">Membrane</keyword>
<keyword evidence="3" id="KW-1185">Reference proteome</keyword>
<evidence type="ECO:0008006" key="4">
    <source>
        <dbReference type="Google" id="ProtNLM"/>
    </source>
</evidence>
<name>A0ABQ1M5F6_9SPHI</name>
<organism evidence="2 3">
    <name type="scientific">Parapedobacter defluvii</name>
    <dbReference type="NCBI Taxonomy" id="2045106"/>
    <lineage>
        <taxon>Bacteria</taxon>
        <taxon>Pseudomonadati</taxon>
        <taxon>Bacteroidota</taxon>
        <taxon>Sphingobacteriia</taxon>
        <taxon>Sphingobacteriales</taxon>
        <taxon>Sphingobacteriaceae</taxon>
        <taxon>Parapedobacter</taxon>
    </lineage>
</organism>
<dbReference type="EMBL" id="BMIK01000009">
    <property type="protein sequence ID" value="GGC33038.1"/>
    <property type="molecule type" value="Genomic_DNA"/>
</dbReference>
<dbReference type="Proteomes" id="UP000597338">
    <property type="component" value="Unassembled WGS sequence"/>
</dbReference>
<feature type="transmembrane region" description="Helical" evidence="1">
    <location>
        <begin position="32"/>
        <end position="49"/>
    </location>
</feature>
<evidence type="ECO:0000256" key="1">
    <source>
        <dbReference type="SAM" id="Phobius"/>
    </source>
</evidence>